<evidence type="ECO:0000313" key="2">
    <source>
        <dbReference type="Proteomes" id="UP001234178"/>
    </source>
</evidence>
<protein>
    <submittedName>
        <fullName evidence="1">Uncharacterized protein</fullName>
    </submittedName>
</protein>
<comment type="caution">
    <text evidence="1">The sequence shown here is derived from an EMBL/GenBank/DDBJ whole genome shotgun (WGS) entry which is preliminary data.</text>
</comment>
<gene>
    <name evidence="1" type="ORF">OUZ56_011354</name>
</gene>
<proteinExistence type="predicted"/>
<keyword evidence="2" id="KW-1185">Reference proteome</keyword>
<dbReference type="Proteomes" id="UP001234178">
    <property type="component" value="Unassembled WGS sequence"/>
</dbReference>
<organism evidence="1 2">
    <name type="scientific">Daphnia magna</name>
    <dbReference type="NCBI Taxonomy" id="35525"/>
    <lineage>
        <taxon>Eukaryota</taxon>
        <taxon>Metazoa</taxon>
        <taxon>Ecdysozoa</taxon>
        <taxon>Arthropoda</taxon>
        <taxon>Crustacea</taxon>
        <taxon>Branchiopoda</taxon>
        <taxon>Diplostraca</taxon>
        <taxon>Cladocera</taxon>
        <taxon>Anomopoda</taxon>
        <taxon>Daphniidae</taxon>
        <taxon>Daphnia</taxon>
    </lineage>
</organism>
<accession>A0ABQ9YZT9</accession>
<reference evidence="1 2" key="1">
    <citation type="journal article" date="2023" name="Nucleic Acids Res.">
        <title>The hologenome of Daphnia magna reveals possible DNA methylation and microbiome-mediated evolution of the host genome.</title>
        <authorList>
            <person name="Chaturvedi A."/>
            <person name="Li X."/>
            <person name="Dhandapani V."/>
            <person name="Marshall H."/>
            <person name="Kissane S."/>
            <person name="Cuenca-Cambronero M."/>
            <person name="Asole G."/>
            <person name="Calvet F."/>
            <person name="Ruiz-Romero M."/>
            <person name="Marangio P."/>
            <person name="Guigo R."/>
            <person name="Rago D."/>
            <person name="Mirbahai L."/>
            <person name="Eastwood N."/>
            <person name="Colbourne J.K."/>
            <person name="Zhou J."/>
            <person name="Mallon E."/>
            <person name="Orsini L."/>
        </authorList>
    </citation>
    <scope>NUCLEOTIDE SEQUENCE [LARGE SCALE GENOMIC DNA]</scope>
    <source>
        <strain evidence="1">LRV0_1</strain>
    </source>
</reference>
<dbReference type="EMBL" id="JAOYFB010000002">
    <property type="protein sequence ID" value="KAK4006199.1"/>
    <property type="molecule type" value="Genomic_DNA"/>
</dbReference>
<evidence type="ECO:0000313" key="1">
    <source>
        <dbReference type="EMBL" id="KAK4006199.1"/>
    </source>
</evidence>
<name>A0ABQ9YZT9_9CRUS</name>
<sequence length="83" mass="10014">MIPKAEANKTSPLHRRRHHISFTFIITTVSIQELPVFPDRKLFETYMHNHDCFNHLYHIFSSEMKRTWVTMFVSVRFVSLIHL</sequence>